<evidence type="ECO:0000256" key="2">
    <source>
        <dbReference type="SAM" id="Phobius"/>
    </source>
</evidence>
<organism evidence="3 4">
    <name type="scientific">Zasmidium cellare ATCC 36951</name>
    <dbReference type="NCBI Taxonomy" id="1080233"/>
    <lineage>
        <taxon>Eukaryota</taxon>
        <taxon>Fungi</taxon>
        <taxon>Dikarya</taxon>
        <taxon>Ascomycota</taxon>
        <taxon>Pezizomycotina</taxon>
        <taxon>Dothideomycetes</taxon>
        <taxon>Dothideomycetidae</taxon>
        <taxon>Mycosphaerellales</taxon>
        <taxon>Mycosphaerellaceae</taxon>
        <taxon>Zasmidium</taxon>
    </lineage>
</organism>
<dbReference type="InterPro" id="IPR000366">
    <property type="entry name" value="GPCR_STE2"/>
</dbReference>
<dbReference type="PRINTS" id="PR00250">
    <property type="entry name" value="GPCRSTE2"/>
</dbReference>
<feature type="transmembrane region" description="Helical" evidence="2">
    <location>
        <begin position="50"/>
        <end position="69"/>
    </location>
</feature>
<feature type="transmembrane region" description="Helical" evidence="2">
    <location>
        <begin position="211"/>
        <end position="233"/>
    </location>
</feature>
<feature type="region of interest" description="Disordered" evidence="1">
    <location>
        <begin position="351"/>
        <end position="382"/>
    </location>
</feature>
<sequence length="396" mass="44001">MASTLDSVPNNGSFDPYHQQIIITMPDGQTQFATSIHNIFELQHLAVTQTAVFAVQIGLSAVLMTVLALMTQADKRRSLIFIFNLTALLFIFIRGIVQCVQTAGPLYNFYNWTAEYYPDDSVTSRQSVVLEVCSFIMVMAIELSLMLQVRIVCCTLSTFWRRCLDCLSILAVTATLAIRFVCMILNILWNIVDVGNTTENEFNMIAKLSNVSIATLMASIFLFSGIFSVKLLVAIRQRRDMGMKSFGAVQIIFIMGCQTMIVPALFGIISYWAIPGSQLYTMTPVVVATFLPLSSIWASTSTKGNNNIAAPHQWHNRREKSTLRNPGTPAYSSEKGLLPTTVNTDCTLVDDRSASVSEPSPRKPGHADSGERDSIDLEMQKMGRIRVDRAYSVRSD</sequence>
<dbReference type="CDD" id="cd14939">
    <property type="entry name" value="7tmD_STE2"/>
    <property type="match status" value="1"/>
</dbReference>
<feature type="transmembrane region" description="Helical" evidence="2">
    <location>
        <begin position="245"/>
        <end position="273"/>
    </location>
</feature>
<dbReference type="GO" id="GO:0004932">
    <property type="term" value="F:mating-type factor pheromone receptor activity"/>
    <property type="evidence" value="ECO:0007669"/>
    <property type="project" value="InterPro"/>
</dbReference>
<dbReference type="PANTHER" id="PTHR28009:SF1">
    <property type="entry name" value="PHEROMONE ALPHA FACTOR RECEPTOR"/>
    <property type="match status" value="1"/>
</dbReference>
<feature type="transmembrane region" description="Helical" evidence="2">
    <location>
        <begin position="279"/>
        <end position="298"/>
    </location>
</feature>
<evidence type="ECO:0008006" key="5">
    <source>
        <dbReference type="Google" id="ProtNLM"/>
    </source>
</evidence>
<name>A0A6A6D408_ZASCE</name>
<feature type="transmembrane region" description="Helical" evidence="2">
    <location>
        <begin position="127"/>
        <end position="147"/>
    </location>
</feature>
<gene>
    <name evidence="3" type="ORF">M409DRAFT_50094</name>
</gene>
<dbReference type="GO" id="GO:0038038">
    <property type="term" value="C:G protein-coupled receptor homodimeric complex"/>
    <property type="evidence" value="ECO:0007669"/>
    <property type="project" value="TreeGrafter"/>
</dbReference>
<keyword evidence="2" id="KW-1133">Transmembrane helix</keyword>
<dbReference type="Gene3D" id="1.10.287.920">
    <property type="entry name" value="Pheromone alpha factor receptor"/>
    <property type="match status" value="1"/>
</dbReference>
<feature type="compositionally biased region" description="Basic and acidic residues" evidence="1">
    <location>
        <begin position="365"/>
        <end position="382"/>
    </location>
</feature>
<dbReference type="Pfam" id="PF02116">
    <property type="entry name" value="STE2"/>
    <property type="match status" value="1"/>
</dbReference>
<reference evidence="3" key="1">
    <citation type="journal article" date="2020" name="Stud. Mycol.">
        <title>101 Dothideomycetes genomes: a test case for predicting lifestyles and emergence of pathogens.</title>
        <authorList>
            <person name="Haridas S."/>
            <person name="Albert R."/>
            <person name="Binder M."/>
            <person name="Bloem J."/>
            <person name="Labutti K."/>
            <person name="Salamov A."/>
            <person name="Andreopoulos B."/>
            <person name="Baker S."/>
            <person name="Barry K."/>
            <person name="Bills G."/>
            <person name="Bluhm B."/>
            <person name="Cannon C."/>
            <person name="Castanera R."/>
            <person name="Culley D."/>
            <person name="Daum C."/>
            <person name="Ezra D."/>
            <person name="Gonzalez J."/>
            <person name="Henrissat B."/>
            <person name="Kuo A."/>
            <person name="Liang C."/>
            <person name="Lipzen A."/>
            <person name="Lutzoni F."/>
            <person name="Magnuson J."/>
            <person name="Mondo S."/>
            <person name="Nolan M."/>
            <person name="Ohm R."/>
            <person name="Pangilinan J."/>
            <person name="Park H.-J."/>
            <person name="Ramirez L."/>
            <person name="Alfaro M."/>
            <person name="Sun H."/>
            <person name="Tritt A."/>
            <person name="Yoshinaga Y."/>
            <person name="Zwiers L.-H."/>
            <person name="Turgeon B."/>
            <person name="Goodwin S."/>
            <person name="Spatafora J."/>
            <person name="Crous P."/>
            <person name="Grigoriev I."/>
        </authorList>
    </citation>
    <scope>NUCLEOTIDE SEQUENCE</scope>
    <source>
        <strain evidence="3">ATCC 36951</strain>
    </source>
</reference>
<dbReference type="PANTHER" id="PTHR28009">
    <property type="entry name" value="PHEROMONE ALPHA FACTOR RECEPTOR"/>
    <property type="match status" value="1"/>
</dbReference>
<dbReference type="GO" id="GO:0000750">
    <property type="term" value="P:pheromone-dependent signal transduction involved in conjugation with cellular fusion"/>
    <property type="evidence" value="ECO:0007669"/>
    <property type="project" value="TreeGrafter"/>
</dbReference>
<feature type="transmembrane region" description="Helical" evidence="2">
    <location>
        <begin position="81"/>
        <end position="107"/>
    </location>
</feature>
<evidence type="ECO:0000256" key="1">
    <source>
        <dbReference type="SAM" id="MobiDB-lite"/>
    </source>
</evidence>
<feature type="region of interest" description="Disordered" evidence="1">
    <location>
        <begin position="307"/>
        <end position="338"/>
    </location>
</feature>
<keyword evidence="2" id="KW-0812">Transmembrane</keyword>
<keyword evidence="2" id="KW-0472">Membrane</keyword>
<evidence type="ECO:0000313" key="4">
    <source>
        <dbReference type="Proteomes" id="UP000799537"/>
    </source>
</evidence>
<dbReference type="Proteomes" id="UP000799537">
    <property type="component" value="Unassembled WGS sequence"/>
</dbReference>
<dbReference type="EMBL" id="ML993581">
    <property type="protein sequence ID" value="KAF2172386.1"/>
    <property type="molecule type" value="Genomic_DNA"/>
</dbReference>
<dbReference type="RefSeq" id="XP_033673275.1">
    <property type="nucleotide sequence ID" value="XM_033811449.1"/>
</dbReference>
<proteinExistence type="predicted"/>
<dbReference type="InterPro" id="IPR027458">
    <property type="entry name" value="STE2_TM1-TM2_sf"/>
</dbReference>
<protein>
    <recommendedName>
        <fullName evidence="5">Mating-type alpha-pheromone receptor PreB</fullName>
    </recommendedName>
</protein>
<keyword evidence="4" id="KW-1185">Reference proteome</keyword>
<dbReference type="GeneID" id="54564721"/>
<accession>A0A6A6D408</accession>
<feature type="transmembrane region" description="Helical" evidence="2">
    <location>
        <begin position="167"/>
        <end position="191"/>
    </location>
</feature>
<dbReference type="AlphaFoldDB" id="A0A6A6D408"/>
<dbReference type="OrthoDB" id="5402633at2759"/>
<evidence type="ECO:0000313" key="3">
    <source>
        <dbReference type="EMBL" id="KAF2172386.1"/>
    </source>
</evidence>